<comment type="caution">
    <text evidence="4">The sequence shown here is derived from an EMBL/GenBank/DDBJ whole genome shotgun (WGS) entry which is preliminary data.</text>
</comment>
<feature type="DNA-binding region" description="H-T-H motif" evidence="2">
    <location>
        <begin position="27"/>
        <end position="46"/>
    </location>
</feature>
<evidence type="ECO:0000256" key="1">
    <source>
        <dbReference type="ARBA" id="ARBA00023125"/>
    </source>
</evidence>
<organism evidence="4 5">
    <name type="scientific">Youngiibacter multivorans</name>
    <dbReference type="NCBI Taxonomy" id="937251"/>
    <lineage>
        <taxon>Bacteria</taxon>
        <taxon>Bacillati</taxon>
        <taxon>Bacillota</taxon>
        <taxon>Clostridia</taxon>
        <taxon>Eubacteriales</taxon>
        <taxon>Clostridiaceae</taxon>
        <taxon>Youngiibacter</taxon>
    </lineage>
</organism>
<dbReference type="Gene3D" id="1.10.357.10">
    <property type="entry name" value="Tetracycline Repressor, domain 2"/>
    <property type="match status" value="1"/>
</dbReference>
<evidence type="ECO:0000259" key="3">
    <source>
        <dbReference type="PROSITE" id="PS50977"/>
    </source>
</evidence>
<dbReference type="InterPro" id="IPR001647">
    <property type="entry name" value="HTH_TetR"/>
</dbReference>
<dbReference type="PROSITE" id="PS50977">
    <property type="entry name" value="HTH_TETR_2"/>
    <property type="match status" value="1"/>
</dbReference>
<evidence type="ECO:0000313" key="5">
    <source>
        <dbReference type="Proteomes" id="UP001519271"/>
    </source>
</evidence>
<accession>A0ABS4G456</accession>
<dbReference type="InterPro" id="IPR009057">
    <property type="entry name" value="Homeodomain-like_sf"/>
</dbReference>
<evidence type="ECO:0000313" key="4">
    <source>
        <dbReference type="EMBL" id="MBP1919277.1"/>
    </source>
</evidence>
<dbReference type="Proteomes" id="UP001519271">
    <property type="component" value="Unassembled WGS sequence"/>
</dbReference>
<proteinExistence type="predicted"/>
<dbReference type="Pfam" id="PF00440">
    <property type="entry name" value="TetR_N"/>
    <property type="match status" value="1"/>
</dbReference>
<protein>
    <submittedName>
        <fullName evidence="4">AcrR family transcriptional regulator</fullName>
    </submittedName>
</protein>
<keyword evidence="1 2" id="KW-0238">DNA-binding</keyword>
<reference evidence="4 5" key="1">
    <citation type="submission" date="2021-03" db="EMBL/GenBank/DDBJ databases">
        <title>Genomic Encyclopedia of Type Strains, Phase IV (KMG-IV): sequencing the most valuable type-strain genomes for metagenomic binning, comparative biology and taxonomic classification.</title>
        <authorList>
            <person name="Goeker M."/>
        </authorList>
    </citation>
    <scope>NUCLEOTIDE SEQUENCE [LARGE SCALE GENOMIC DNA]</scope>
    <source>
        <strain evidence="4 5">DSM 6139</strain>
    </source>
</reference>
<dbReference type="PRINTS" id="PR00455">
    <property type="entry name" value="HTHTETR"/>
</dbReference>
<name>A0ABS4G456_9CLOT</name>
<sequence>MDKMSTRQMIIVEALDLFSERGYEGVSMRDIAAKVGIKASSLYNHFSSKADIFDSIVQEMSERYETAIGMMRVPHGEEEEVSETYLKISEEQFVAIARNLFLYFLKDEFASRFRRMLTIEQFRDVAGDVFRKFFIDGALDFESSLFKSLIRKGGFREADPYVMAMQFYSPIFLLLSKYDSFPEKESEALDLLTRHVTQFSRIYS</sequence>
<dbReference type="SUPFAM" id="SSF46689">
    <property type="entry name" value="Homeodomain-like"/>
    <property type="match status" value="1"/>
</dbReference>
<dbReference type="PANTHER" id="PTHR30055:SF226">
    <property type="entry name" value="HTH-TYPE TRANSCRIPTIONAL REGULATOR PKSA"/>
    <property type="match status" value="1"/>
</dbReference>
<gene>
    <name evidence="4" type="ORF">J2Z34_001766</name>
</gene>
<dbReference type="PANTHER" id="PTHR30055">
    <property type="entry name" value="HTH-TYPE TRANSCRIPTIONAL REGULATOR RUTR"/>
    <property type="match status" value="1"/>
</dbReference>
<dbReference type="EMBL" id="JAGGKC010000013">
    <property type="protein sequence ID" value="MBP1919277.1"/>
    <property type="molecule type" value="Genomic_DNA"/>
</dbReference>
<keyword evidence="5" id="KW-1185">Reference proteome</keyword>
<evidence type="ECO:0000256" key="2">
    <source>
        <dbReference type="PROSITE-ProRule" id="PRU00335"/>
    </source>
</evidence>
<feature type="domain" description="HTH tetR-type" evidence="3">
    <location>
        <begin position="4"/>
        <end position="64"/>
    </location>
</feature>
<dbReference type="InterPro" id="IPR050109">
    <property type="entry name" value="HTH-type_TetR-like_transc_reg"/>
</dbReference>